<dbReference type="EMBL" id="UINC01197619">
    <property type="protein sequence ID" value="SVE15197.1"/>
    <property type="molecule type" value="Genomic_DNA"/>
</dbReference>
<dbReference type="AlphaFoldDB" id="A0A383B501"/>
<evidence type="ECO:0000313" key="1">
    <source>
        <dbReference type="EMBL" id="SVE15197.1"/>
    </source>
</evidence>
<name>A0A383B501_9ZZZZ</name>
<accession>A0A383B501</accession>
<protein>
    <submittedName>
        <fullName evidence="1">Uncharacterized protein</fullName>
    </submittedName>
</protein>
<feature type="non-terminal residue" evidence="1">
    <location>
        <position position="1"/>
    </location>
</feature>
<reference evidence="1" key="1">
    <citation type="submission" date="2018-05" db="EMBL/GenBank/DDBJ databases">
        <authorList>
            <person name="Lanie J.A."/>
            <person name="Ng W.-L."/>
            <person name="Kazmierczak K.M."/>
            <person name="Andrzejewski T.M."/>
            <person name="Davidsen T.M."/>
            <person name="Wayne K.J."/>
            <person name="Tettelin H."/>
            <person name="Glass J.I."/>
            <person name="Rusch D."/>
            <person name="Podicherti R."/>
            <person name="Tsui H.-C.T."/>
            <person name="Winkler M.E."/>
        </authorList>
    </citation>
    <scope>NUCLEOTIDE SEQUENCE</scope>
</reference>
<organism evidence="1">
    <name type="scientific">marine metagenome</name>
    <dbReference type="NCBI Taxonomy" id="408172"/>
    <lineage>
        <taxon>unclassified sequences</taxon>
        <taxon>metagenomes</taxon>
        <taxon>ecological metagenomes</taxon>
    </lineage>
</organism>
<sequence length="248" mass="26790">GRGTADELHVVVYDATGDITGYDKNVAGNRTSSVIETYAHVSKNPIAKTAQGANNYYPDVIFRKSAMIYWTDHLSSGSNWGTDTTAVYTSVIPVDDGVLTGGTDDYAVTLDELKTSYDLFDDTENVDLNLILAGPSSAVADTAAGMDAHGTMILDLCESRKDCVGFISPYRAATVNVSSSVTQTKNVIDAFDLIPSSSYIVFDSGYKYIYDKYNDVYRFVPLNGDTAGLCANTDRVADPWFSPAGINR</sequence>
<feature type="non-terminal residue" evidence="1">
    <location>
        <position position="248"/>
    </location>
</feature>
<dbReference type="Gene3D" id="3.40.50.11780">
    <property type="match status" value="1"/>
</dbReference>
<proteinExistence type="predicted"/>
<gene>
    <name evidence="1" type="ORF">METZ01_LOCUS468051</name>
</gene>